<dbReference type="PROSITE" id="PS00194">
    <property type="entry name" value="THIOREDOXIN_1"/>
    <property type="match status" value="1"/>
</dbReference>
<sequence length="177" mass="19837">MLKKIIASVLLLSLIGIAIVQAMDNEPNNHGKKDSLGGLKIGAKAPNFTLETLDGKQVELADYKGKKVMLNFWATWCPPCKKEMPDMEQYTKQAGDDAIVLAVNIDPENDVRSFVKENKITFTIPLDSNSAKNPVNEQYKVLSIPTTYFIDKKGKISHKVISAMQLKDMERYMNSMQ</sequence>
<dbReference type="InterPro" id="IPR000866">
    <property type="entry name" value="AhpC/TSA"/>
</dbReference>
<dbReference type="InterPro" id="IPR017937">
    <property type="entry name" value="Thioredoxin_CS"/>
</dbReference>
<gene>
    <name evidence="4" type="ORF">AS888_16315</name>
</gene>
<dbReference type="InterPro" id="IPR050553">
    <property type="entry name" value="Thioredoxin_ResA/DsbE_sf"/>
</dbReference>
<proteinExistence type="predicted"/>
<comment type="caution">
    <text evidence="4">The sequence shown here is derived from an EMBL/GenBank/DDBJ whole genome shotgun (WGS) entry which is preliminary data.</text>
</comment>
<dbReference type="PANTHER" id="PTHR42852">
    <property type="entry name" value="THIOL:DISULFIDE INTERCHANGE PROTEIN DSBE"/>
    <property type="match status" value="1"/>
</dbReference>
<dbReference type="SUPFAM" id="SSF52833">
    <property type="entry name" value="Thioredoxin-like"/>
    <property type="match status" value="1"/>
</dbReference>
<evidence type="ECO:0000256" key="2">
    <source>
        <dbReference type="SAM" id="SignalP"/>
    </source>
</evidence>
<keyword evidence="2" id="KW-0732">Signal</keyword>
<dbReference type="CDD" id="cd02966">
    <property type="entry name" value="TlpA_like_family"/>
    <property type="match status" value="1"/>
</dbReference>
<evidence type="ECO:0000313" key="4">
    <source>
        <dbReference type="EMBL" id="KWW21169.1"/>
    </source>
</evidence>
<name>A0A109N0D5_9BACI</name>
<dbReference type="EMBL" id="LNNH01000012">
    <property type="protein sequence ID" value="KWW21169.1"/>
    <property type="molecule type" value="Genomic_DNA"/>
</dbReference>
<dbReference type="PROSITE" id="PS51352">
    <property type="entry name" value="THIOREDOXIN_2"/>
    <property type="match status" value="1"/>
</dbReference>
<feature type="domain" description="Thioredoxin" evidence="3">
    <location>
        <begin position="39"/>
        <end position="177"/>
    </location>
</feature>
<dbReference type="GO" id="GO:0016209">
    <property type="term" value="F:antioxidant activity"/>
    <property type="evidence" value="ECO:0007669"/>
    <property type="project" value="InterPro"/>
</dbReference>
<accession>A0A109N0D5</accession>
<keyword evidence="5" id="KW-1185">Reference proteome</keyword>
<dbReference type="PANTHER" id="PTHR42852:SF1">
    <property type="entry name" value="THIOREDOXIN-LIKE PROTEIN YNEN"/>
    <property type="match status" value="1"/>
</dbReference>
<dbReference type="GO" id="GO:0016491">
    <property type="term" value="F:oxidoreductase activity"/>
    <property type="evidence" value="ECO:0007669"/>
    <property type="project" value="InterPro"/>
</dbReference>
<dbReference type="AlphaFoldDB" id="A0A109N0D5"/>
<protein>
    <submittedName>
        <fullName evidence="4">Alkyl hydroperoxide reductase</fullName>
    </submittedName>
</protein>
<dbReference type="Pfam" id="PF00578">
    <property type="entry name" value="AhpC-TSA"/>
    <property type="match status" value="1"/>
</dbReference>
<reference evidence="4 5" key="1">
    <citation type="submission" date="2015-11" db="EMBL/GenBank/DDBJ databases">
        <title>Genome Sequence of Bacillus simplex strain VanAntwerpen2.</title>
        <authorList>
            <person name="Couger M.B."/>
        </authorList>
    </citation>
    <scope>NUCLEOTIDE SEQUENCE [LARGE SCALE GENOMIC DNA]</scope>
    <source>
        <strain evidence="4 5">VanAntwerpen02</strain>
    </source>
</reference>
<feature type="chain" id="PRO_5007139508" evidence="2">
    <location>
        <begin position="23"/>
        <end position="177"/>
    </location>
</feature>
<organism evidence="4 5">
    <name type="scientific">Peribacillus simplex</name>
    <dbReference type="NCBI Taxonomy" id="1478"/>
    <lineage>
        <taxon>Bacteria</taxon>
        <taxon>Bacillati</taxon>
        <taxon>Bacillota</taxon>
        <taxon>Bacilli</taxon>
        <taxon>Bacillales</taxon>
        <taxon>Bacillaceae</taxon>
        <taxon>Peribacillus</taxon>
    </lineage>
</organism>
<dbReference type="Proteomes" id="UP000064189">
    <property type="component" value="Unassembled WGS sequence"/>
</dbReference>
<dbReference type="RefSeq" id="WP_061141521.1">
    <property type="nucleotide sequence ID" value="NZ_LNNH01000012.1"/>
</dbReference>
<dbReference type="InterPro" id="IPR013766">
    <property type="entry name" value="Thioredoxin_domain"/>
</dbReference>
<evidence type="ECO:0000256" key="1">
    <source>
        <dbReference type="ARBA" id="ARBA00023157"/>
    </source>
</evidence>
<evidence type="ECO:0000259" key="3">
    <source>
        <dbReference type="PROSITE" id="PS51352"/>
    </source>
</evidence>
<keyword evidence="1" id="KW-1015">Disulfide bond</keyword>
<evidence type="ECO:0000313" key="5">
    <source>
        <dbReference type="Proteomes" id="UP000064189"/>
    </source>
</evidence>
<dbReference type="Gene3D" id="3.40.30.10">
    <property type="entry name" value="Glutaredoxin"/>
    <property type="match status" value="1"/>
</dbReference>
<feature type="signal peptide" evidence="2">
    <location>
        <begin position="1"/>
        <end position="22"/>
    </location>
</feature>
<dbReference type="InterPro" id="IPR036249">
    <property type="entry name" value="Thioredoxin-like_sf"/>
</dbReference>